<keyword evidence="1" id="KW-0812">Transmembrane</keyword>
<accession>A0A2M6WB93</accession>
<keyword evidence="1" id="KW-0472">Membrane</keyword>
<proteinExistence type="predicted"/>
<evidence type="ECO:0000256" key="1">
    <source>
        <dbReference type="SAM" id="Phobius"/>
    </source>
</evidence>
<organism evidence="2 3">
    <name type="scientific">Candidatus Kuenenbacteria bacterium CG10_big_fil_rev_8_21_14_0_10_36_11</name>
    <dbReference type="NCBI Taxonomy" id="1974618"/>
    <lineage>
        <taxon>Bacteria</taxon>
        <taxon>Candidatus Kueneniibacteriota</taxon>
    </lineage>
</organism>
<evidence type="ECO:0000313" key="3">
    <source>
        <dbReference type="Proteomes" id="UP000231464"/>
    </source>
</evidence>
<dbReference type="EMBL" id="PFBP01000008">
    <property type="protein sequence ID" value="PIT90056.1"/>
    <property type="molecule type" value="Genomic_DNA"/>
</dbReference>
<reference evidence="3" key="1">
    <citation type="submission" date="2017-09" db="EMBL/GenBank/DDBJ databases">
        <title>Depth-based differentiation of microbial function through sediment-hosted aquifers and enrichment of novel symbionts in the deep terrestrial subsurface.</title>
        <authorList>
            <person name="Probst A.J."/>
            <person name="Ladd B."/>
            <person name="Jarett J.K."/>
            <person name="Geller-Mcgrath D.E."/>
            <person name="Sieber C.M.K."/>
            <person name="Emerson J.B."/>
            <person name="Anantharaman K."/>
            <person name="Thomas B.C."/>
            <person name="Malmstrom R."/>
            <person name="Stieglmeier M."/>
            <person name="Klingl A."/>
            <person name="Woyke T."/>
            <person name="Ryan C.M."/>
            <person name="Banfield J.F."/>
        </authorList>
    </citation>
    <scope>NUCLEOTIDE SEQUENCE [LARGE SCALE GENOMIC DNA]</scope>
</reference>
<protein>
    <recommendedName>
        <fullName evidence="4">DUF3352 domain-containing protein</fullName>
    </recommendedName>
</protein>
<comment type="caution">
    <text evidence="2">The sequence shown here is derived from an EMBL/GenBank/DDBJ whole genome shotgun (WGS) entry which is preliminary data.</text>
</comment>
<dbReference type="Proteomes" id="UP000231464">
    <property type="component" value="Unassembled WGS sequence"/>
</dbReference>
<sequence>MNKKFILSLIIFFILVLGVGFFYVTGRKAKVSNNLTVYLPKETVLYLEYNLADEKLAALNENGFSSANTWQSFWTALEITKGWPVDLLKEIKKIGYAIAEIDGRQKSFWLLEVNNVRRAYSFLPANYASKIMDAEMMVLAKDKKDLNLISNDFLELEEARAKILEKFSLDNFLNVYLAPEFYKKHLTGLGFNFFNKLNLTAPIFLGLKLGNGQLVFNLETLTNEKELNNFKNDDQNIAPLDSFEDLFMVLKLSDSRAVLDILIGSEFLNKQTISNNLADTFSGPAVFFGQTKTKKIAPKNIFQLNSYYYGFAIKLSVDQPANEQVNLIKEVIKKNLAFNYPQERIKKLPDGTRMTELVTDENVFEFKPAGALEYVDYSGLNLVLAVKDGYLILSNNRSLLENILALNINDDKTEACLDFSGQEVVYLKTGQLENSLLNLVGSIMFDVKQSGEELKIEGCLE</sequence>
<evidence type="ECO:0008006" key="4">
    <source>
        <dbReference type="Google" id="ProtNLM"/>
    </source>
</evidence>
<evidence type="ECO:0000313" key="2">
    <source>
        <dbReference type="EMBL" id="PIT90056.1"/>
    </source>
</evidence>
<feature type="transmembrane region" description="Helical" evidence="1">
    <location>
        <begin position="6"/>
        <end position="24"/>
    </location>
</feature>
<dbReference type="AlphaFoldDB" id="A0A2M6WB93"/>
<name>A0A2M6WB93_9BACT</name>
<keyword evidence="1" id="KW-1133">Transmembrane helix</keyword>
<gene>
    <name evidence="2" type="ORF">COU23_00540</name>
</gene>